<evidence type="ECO:0000259" key="1">
    <source>
        <dbReference type="Pfam" id="PF15515"/>
    </source>
</evidence>
<name>A0AB34T717_9BIFI</name>
<reference evidence="2 3" key="1">
    <citation type="journal article" date="2015" name="Int J Genomics">
        <title>Comparative Genomics Revealed Genetic Diversity and Species/Strain-Level Differences in Carbohydrate Metabolism of Three Probiotic Bifidobacterial Species.</title>
        <authorList>
            <person name="Odamaki T."/>
            <person name="Horigome A."/>
            <person name="Sugahara H."/>
            <person name="Hashikura N."/>
            <person name="Minami J."/>
            <person name="Xiao J.Z."/>
            <person name="Abe F."/>
        </authorList>
    </citation>
    <scope>NUCLEOTIDE SEQUENCE [LARGE SCALE GENOMIC DNA]</scope>
    <source>
        <strain evidence="2 3">MCC 0483</strain>
    </source>
</reference>
<dbReference type="Gene3D" id="3.40.210.20">
    <property type="entry name" value="MvaI/BcnI restriction endonuclease, catalytic domain"/>
    <property type="match status" value="1"/>
</dbReference>
<dbReference type="Pfam" id="PF15515">
    <property type="entry name" value="MvaI_BcnI"/>
    <property type="match status" value="1"/>
</dbReference>
<dbReference type="EMBL" id="AWFK01000021">
    <property type="protein sequence ID" value="KOA47833.1"/>
    <property type="molecule type" value="Genomic_DNA"/>
</dbReference>
<dbReference type="InterPro" id="IPR043004">
    <property type="entry name" value="MvaI_BcnI_cat"/>
</dbReference>
<sequence>MIVFQKYPGEETIVLSAADVPIEPFLTKFAQLNVPVAFLVPTETGYKKSIMDATAPVRDLLEEADVHVYEDQLQGPDNKKIVTSYFVYPDHVEKTIASLYRPVTKKGDPRIWFHELKKYCEPYNLLALVVVDREIYVVNLSNPDIAQSFMSESYVYELLTLGTDVGSAVEYELLGKIQAIHDEGFLPSITPGDPGVGDTLEHALGINRNNDKNPDYKGIELKATRLTRNGHVRQPTRNNLFSQVPDGGMTYREVVERFGKMQIPRNSKDGKPRWQLYETFSTTRVNGYDLLLGVDDVNDRLYILYQDPETGKQTRVSWWDMSALRERLLQKHPRTFWVGARSEMIGGVENFLYTRILYTKNPNASLLTPLFAAGVITVDLAAHISEDGKWRDHGALFKMEKKDLPLLFSNPEEFIL</sequence>
<organism evidence="2 3">
    <name type="scientific">Bifidobacterium animalis subsp. animalis MCC 0483</name>
    <dbReference type="NCBI Taxonomy" id="1365955"/>
    <lineage>
        <taxon>Bacteria</taxon>
        <taxon>Bacillati</taxon>
        <taxon>Actinomycetota</taxon>
        <taxon>Actinomycetes</taxon>
        <taxon>Bifidobacteriales</taxon>
        <taxon>Bifidobacteriaceae</taxon>
        <taxon>Bifidobacterium</taxon>
    </lineage>
</organism>
<gene>
    <name evidence="2" type="ORF">BAAM0483_09170</name>
</gene>
<dbReference type="Gene3D" id="3.30.70.3570">
    <property type="entry name" value="MvaI/BcnI restriction endonuclease, recognition domain"/>
    <property type="match status" value="1"/>
</dbReference>
<proteinExistence type="predicted"/>
<dbReference type="Proteomes" id="UP000037239">
    <property type="component" value="Unassembled WGS sequence"/>
</dbReference>
<dbReference type="InterPro" id="IPR043005">
    <property type="entry name" value="MvaI_BcnI_rec"/>
</dbReference>
<protein>
    <recommendedName>
        <fullName evidence="1">MvaI/BcnI restriction endonuclease domain-containing protein</fullName>
    </recommendedName>
</protein>
<dbReference type="InterPro" id="IPR029127">
    <property type="entry name" value="MvaI_BcnI"/>
</dbReference>
<accession>A0AB34T717</accession>
<evidence type="ECO:0000313" key="2">
    <source>
        <dbReference type="EMBL" id="KOA47833.1"/>
    </source>
</evidence>
<comment type="caution">
    <text evidence="2">The sequence shown here is derived from an EMBL/GenBank/DDBJ whole genome shotgun (WGS) entry which is preliminary data.</text>
</comment>
<dbReference type="AlphaFoldDB" id="A0AB34T717"/>
<dbReference type="CDD" id="cd22347">
    <property type="entry name" value="PDDEXK_nuclease"/>
    <property type="match status" value="1"/>
</dbReference>
<feature type="domain" description="MvaI/BcnI restriction endonuclease" evidence="1">
    <location>
        <begin position="175"/>
        <end position="408"/>
    </location>
</feature>
<evidence type="ECO:0000313" key="3">
    <source>
        <dbReference type="Proteomes" id="UP000037239"/>
    </source>
</evidence>